<dbReference type="EMBL" id="BMGG01000005">
    <property type="protein sequence ID" value="GGC71737.1"/>
    <property type="molecule type" value="Genomic_DNA"/>
</dbReference>
<comment type="similarity">
    <text evidence="1 7">Belongs to the nitroreductase family.</text>
</comment>
<evidence type="ECO:0000256" key="3">
    <source>
        <dbReference type="ARBA" id="ARBA00022643"/>
    </source>
</evidence>
<dbReference type="InterPro" id="IPR052530">
    <property type="entry name" value="NAD(P)H_nitroreductase"/>
</dbReference>
<keyword evidence="11" id="KW-1185">Reference proteome</keyword>
<dbReference type="SUPFAM" id="SSF55469">
    <property type="entry name" value="FMN-dependent nitroreductase-like"/>
    <property type="match status" value="1"/>
</dbReference>
<keyword evidence="4 7" id="KW-0521">NADP</keyword>
<organism evidence="10 11">
    <name type="scientific">Chelatococcus reniformis</name>
    <dbReference type="NCBI Taxonomy" id="1494448"/>
    <lineage>
        <taxon>Bacteria</taxon>
        <taxon>Pseudomonadati</taxon>
        <taxon>Pseudomonadota</taxon>
        <taxon>Alphaproteobacteria</taxon>
        <taxon>Hyphomicrobiales</taxon>
        <taxon>Chelatococcaceae</taxon>
        <taxon>Chelatococcus</taxon>
    </lineage>
</organism>
<sequence length="189" mass="20540">MTDTLDLLKLRRSVPPQGLAGPGPSSKEIETLLRVASRVPDHGKLAPWRFILFEGDERLRIGDVIATAFRADAPGADDGRVALERGRLARAPLVVAVVSRARLHAKIPVWEQELSAGAVCMALVIAAQAMGFASSWLTEWIAYDRRVLDAMGLAPDERMAGFVHIGRAATLPPDRDRPELAAIVSRYQG</sequence>
<evidence type="ECO:0000259" key="9">
    <source>
        <dbReference type="Pfam" id="PF00881"/>
    </source>
</evidence>
<keyword evidence="3 7" id="KW-0288">FMN</keyword>
<evidence type="ECO:0000256" key="8">
    <source>
        <dbReference type="PIRSR" id="PIRSR000232-1"/>
    </source>
</evidence>
<dbReference type="Pfam" id="PF00881">
    <property type="entry name" value="Nitroreductase"/>
    <property type="match status" value="1"/>
</dbReference>
<dbReference type="Proteomes" id="UP000637002">
    <property type="component" value="Unassembled WGS sequence"/>
</dbReference>
<reference evidence="10" key="2">
    <citation type="submission" date="2020-09" db="EMBL/GenBank/DDBJ databases">
        <authorList>
            <person name="Sun Q."/>
            <person name="Zhou Y."/>
        </authorList>
    </citation>
    <scope>NUCLEOTIDE SEQUENCE</scope>
    <source>
        <strain evidence="10">CGMCC 1.12919</strain>
    </source>
</reference>
<dbReference type="InterPro" id="IPR000415">
    <property type="entry name" value="Nitroreductase-like"/>
</dbReference>
<keyword evidence="5 7" id="KW-0560">Oxidoreductase</keyword>
<evidence type="ECO:0000256" key="4">
    <source>
        <dbReference type="ARBA" id="ARBA00022857"/>
    </source>
</evidence>
<evidence type="ECO:0000256" key="1">
    <source>
        <dbReference type="ARBA" id="ARBA00007118"/>
    </source>
</evidence>
<feature type="binding site" evidence="8">
    <location>
        <position position="38"/>
    </location>
    <ligand>
        <name>FMN</name>
        <dbReference type="ChEBI" id="CHEBI:58210"/>
        <note>ligand shared between dimeric partners</note>
    </ligand>
</feature>
<dbReference type="Gene3D" id="3.40.109.10">
    <property type="entry name" value="NADH Oxidase"/>
    <property type="match status" value="1"/>
</dbReference>
<dbReference type="CDD" id="cd02135">
    <property type="entry name" value="YdjA-like"/>
    <property type="match status" value="1"/>
</dbReference>
<feature type="binding site" evidence="8">
    <location>
        <position position="42"/>
    </location>
    <ligand>
        <name>FMN</name>
        <dbReference type="ChEBI" id="CHEBI:58210"/>
        <note>ligand shared between dimeric partners</note>
    </ligand>
</feature>
<gene>
    <name evidence="10" type="ORF">GCM10010994_32760</name>
</gene>
<proteinExistence type="inferred from homology"/>
<evidence type="ECO:0000313" key="11">
    <source>
        <dbReference type="Proteomes" id="UP000637002"/>
    </source>
</evidence>
<evidence type="ECO:0000313" key="10">
    <source>
        <dbReference type="EMBL" id="GGC71737.1"/>
    </source>
</evidence>
<keyword evidence="2 7" id="KW-0285">Flavoprotein</keyword>
<dbReference type="EC" id="1.-.-.-" evidence="7"/>
<evidence type="ECO:0000256" key="5">
    <source>
        <dbReference type="ARBA" id="ARBA00023002"/>
    </source>
</evidence>
<feature type="binding site" description="in other chain" evidence="8">
    <location>
        <begin position="11"/>
        <end position="13"/>
    </location>
    <ligand>
        <name>FMN</name>
        <dbReference type="ChEBI" id="CHEBI:58210"/>
        <note>ligand shared between dimeric partners</note>
    </ligand>
</feature>
<dbReference type="GO" id="GO:0016491">
    <property type="term" value="F:oxidoreductase activity"/>
    <property type="evidence" value="ECO:0007669"/>
    <property type="project" value="UniProtKB-UniRule"/>
</dbReference>
<keyword evidence="6 7" id="KW-0520">NAD</keyword>
<feature type="domain" description="Nitroreductase" evidence="9">
    <location>
        <begin position="24"/>
        <end position="167"/>
    </location>
</feature>
<comment type="caution">
    <text evidence="10">The sequence shown here is derived from an EMBL/GenBank/DDBJ whole genome shotgun (WGS) entry which is preliminary data.</text>
</comment>
<evidence type="ECO:0000256" key="2">
    <source>
        <dbReference type="ARBA" id="ARBA00022630"/>
    </source>
</evidence>
<dbReference type="PIRSF" id="PIRSF000232">
    <property type="entry name" value="YdjA"/>
    <property type="match status" value="1"/>
</dbReference>
<reference evidence="10" key="1">
    <citation type="journal article" date="2014" name="Int. J. Syst. Evol. Microbiol.">
        <title>Complete genome sequence of Corynebacterium casei LMG S-19264T (=DSM 44701T), isolated from a smear-ripened cheese.</title>
        <authorList>
            <consortium name="US DOE Joint Genome Institute (JGI-PGF)"/>
            <person name="Walter F."/>
            <person name="Albersmeier A."/>
            <person name="Kalinowski J."/>
            <person name="Ruckert C."/>
        </authorList>
    </citation>
    <scope>NUCLEOTIDE SEQUENCE</scope>
    <source>
        <strain evidence="10">CGMCC 1.12919</strain>
    </source>
</reference>
<feature type="binding site" description="in other chain" evidence="8">
    <location>
        <begin position="136"/>
        <end position="138"/>
    </location>
    <ligand>
        <name>FMN</name>
        <dbReference type="ChEBI" id="CHEBI:58210"/>
        <note>ligand shared between dimeric partners</note>
    </ligand>
</feature>
<dbReference type="RefSeq" id="WP_188610233.1">
    <property type="nucleotide sequence ID" value="NZ_BMGG01000005.1"/>
</dbReference>
<protein>
    <recommendedName>
        <fullName evidence="7">Putative NAD(P)H nitroreductase</fullName>
        <ecNumber evidence="7">1.-.-.-</ecNumber>
    </recommendedName>
</protein>
<dbReference type="PANTHER" id="PTHR43821:SF1">
    <property type="entry name" value="NAD(P)H NITROREDUCTASE YDJA-RELATED"/>
    <property type="match status" value="1"/>
</dbReference>
<dbReference type="InterPro" id="IPR029479">
    <property type="entry name" value="Nitroreductase"/>
</dbReference>
<evidence type="ECO:0000256" key="6">
    <source>
        <dbReference type="ARBA" id="ARBA00023027"/>
    </source>
</evidence>
<accession>A0A916XHY1</accession>
<comment type="cofactor">
    <cofactor evidence="8">
        <name>FMN</name>
        <dbReference type="ChEBI" id="CHEBI:58210"/>
    </cofactor>
    <text evidence="8">Binds 1 FMN per subunit.</text>
</comment>
<dbReference type="PANTHER" id="PTHR43821">
    <property type="entry name" value="NAD(P)H NITROREDUCTASE YDJA-RELATED"/>
    <property type="match status" value="1"/>
</dbReference>
<dbReference type="InterPro" id="IPR026021">
    <property type="entry name" value="YdjA-like"/>
</dbReference>
<evidence type="ECO:0000256" key="7">
    <source>
        <dbReference type="PIRNR" id="PIRNR000232"/>
    </source>
</evidence>
<dbReference type="AlphaFoldDB" id="A0A916XHY1"/>
<name>A0A916XHY1_9HYPH</name>